<dbReference type="Proteomes" id="UP001152484">
    <property type="component" value="Unassembled WGS sequence"/>
</dbReference>
<comment type="caution">
    <text evidence="1">The sequence shown here is derived from an EMBL/GenBank/DDBJ whole genome shotgun (WGS) entry which is preliminary data.</text>
</comment>
<organism evidence="1 2">
    <name type="scientific">Cuscuta europaea</name>
    <name type="common">European dodder</name>
    <dbReference type="NCBI Taxonomy" id="41803"/>
    <lineage>
        <taxon>Eukaryota</taxon>
        <taxon>Viridiplantae</taxon>
        <taxon>Streptophyta</taxon>
        <taxon>Embryophyta</taxon>
        <taxon>Tracheophyta</taxon>
        <taxon>Spermatophyta</taxon>
        <taxon>Magnoliopsida</taxon>
        <taxon>eudicotyledons</taxon>
        <taxon>Gunneridae</taxon>
        <taxon>Pentapetalae</taxon>
        <taxon>asterids</taxon>
        <taxon>lamiids</taxon>
        <taxon>Solanales</taxon>
        <taxon>Convolvulaceae</taxon>
        <taxon>Cuscuteae</taxon>
        <taxon>Cuscuta</taxon>
        <taxon>Cuscuta subgen. Cuscuta</taxon>
    </lineage>
</organism>
<evidence type="ECO:0000313" key="2">
    <source>
        <dbReference type="Proteomes" id="UP001152484"/>
    </source>
</evidence>
<dbReference type="AlphaFoldDB" id="A0A9P0YME5"/>
<dbReference type="EMBL" id="CAMAPE010000005">
    <property type="protein sequence ID" value="CAH9068624.1"/>
    <property type="molecule type" value="Genomic_DNA"/>
</dbReference>
<evidence type="ECO:0000313" key="1">
    <source>
        <dbReference type="EMBL" id="CAH9068624.1"/>
    </source>
</evidence>
<sequence>MGQKKTVDLDGIPIEAWRSLGERGVKWLTSFFNMIWRNKMPTSWRKSTLISLFKNKGDVQECVNYRRIKLISHTIKLWERVIQQRLRRTRIIFFPCFLSLYI</sequence>
<proteinExistence type="predicted"/>
<protein>
    <submittedName>
        <fullName evidence="1">Uncharacterized protein</fullName>
    </submittedName>
</protein>
<keyword evidence="2" id="KW-1185">Reference proteome</keyword>
<dbReference type="PANTHER" id="PTHR19446">
    <property type="entry name" value="REVERSE TRANSCRIPTASES"/>
    <property type="match status" value="1"/>
</dbReference>
<reference evidence="1" key="1">
    <citation type="submission" date="2022-07" db="EMBL/GenBank/DDBJ databases">
        <authorList>
            <person name="Macas J."/>
            <person name="Novak P."/>
            <person name="Neumann P."/>
        </authorList>
    </citation>
    <scope>NUCLEOTIDE SEQUENCE</scope>
</reference>
<accession>A0A9P0YME5</accession>
<gene>
    <name evidence="1" type="ORF">CEURO_LOCUS2884</name>
</gene>
<name>A0A9P0YME5_CUSEU</name>
<dbReference type="OrthoDB" id="1716008at2759"/>